<evidence type="ECO:0000313" key="5">
    <source>
        <dbReference type="Proteomes" id="UP000663877"/>
    </source>
</evidence>
<dbReference type="Pfam" id="PF08538">
    <property type="entry name" value="DUF1749"/>
    <property type="match status" value="1"/>
</dbReference>
<dbReference type="SUPFAM" id="SSF53474">
    <property type="entry name" value="alpha/beta-Hydrolases"/>
    <property type="match status" value="1"/>
</dbReference>
<dbReference type="EMBL" id="CAJNOM010000583">
    <property type="protein sequence ID" value="CAF1510849.1"/>
    <property type="molecule type" value="Genomic_DNA"/>
</dbReference>
<evidence type="ECO:0000313" key="1">
    <source>
        <dbReference type="EMBL" id="CAF0952086.1"/>
    </source>
</evidence>
<dbReference type="AlphaFoldDB" id="A0A814DD61"/>
<evidence type="ECO:0000313" key="4">
    <source>
        <dbReference type="Proteomes" id="UP000663832"/>
    </source>
</evidence>
<dbReference type="Proteomes" id="UP000663832">
    <property type="component" value="Unassembled WGS sequence"/>
</dbReference>
<dbReference type="EMBL" id="CAJNOM010000628">
    <property type="protein sequence ID" value="CAF1526816.1"/>
    <property type="molecule type" value="Genomic_DNA"/>
</dbReference>
<dbReference type="InterPro" id="IPR029058">
    <property type="entry name" value="AB_hydrolase_fold"/>
</dbReference>
<protein>
    <recommendedName>
        <fullName evidence="6">DUF1749-domain-containing protein</fullName>
    </recommendedName>
</protein>
<sequence length="280" mass="32485">MYGNLFVYDPEWKLVAFESGSLSSSRCLIFLGGLTDGLLSLPYVEKLSSKLESLSKPFSLIQPLLRSSSLQYGWHTIDNDIEDLKTLINYLTNNRNHLKSIILMGHSTGCQDIIHYLRHEKKHEKIHRVILQGPVSDRQYLSTLSSTKDQLDYCFKNNKDIKQWLPRSLHEPPLTIERCLSLNEINSIEDFFSSDLTDEQLKYIYENIQTPITWIWSKQDEYVSDNIKQNVENFIKNKLASKQNSTFISLENADHAVSNLQEQNYMIEHIIQVISPSDKQ</sequence>
<reference evidence="1" key="1">
    <citation type="submission" date="2021-02" db="EMBL/GenBank/DDBJ databases">
        <authorList>
            <person name="Nowell W R."/>
        </authorList>
    </citation>
    <scope>NUCLEOTIDE SEQUENCE</scope>
</reference>
<keyword evidence="4" id="KW-1185">Reference proteome</keyword>
<evidence type="ECO:0008006" key="6">
    <source>
        <dbReference type="Google" id="ProtNLM"/>
    </source>
</evidence>
<dbReference type="InterPro" id="IPR013744">
    <property type="entry name" value="SidJ"/>
</dbReference>
<evidence type="ECO:0000313" key="3">
    <source>
        <dbReference type="EMBL" id="CAF1526816.1"/>
    </source>
</evidence>
<evidence type="ECO:0000313" key="2">
    <source>
        <dbReference type="EMBL" id="CAF1510849.1"/>
    </source>
</evidence>
<dbReference type="PANTHER" id="PTHR31591:SF1">
    <property type="entry name" value="UPF0613 PROTEIN PB24D3.06C"/>
    <property type="match status" value="1"/>
</dbReference>
<name>A0A814DD61_9BILA</name>
<dbReference type="Proteomes" id="UP000663877">
    <property type="component" value="Unassembled WGS sequence"/>
</dbReference>
<accession>A0A814DD61</accession>
<dbReference type="Gene3D" id="3.40.50.1820">
    <property type="entry name" value="alpha/beta hydrolase"/>
    <property type="match status" value="1"/>
</dbReference>
<comment type="caution">
    <text evidence="1">The sequence shown here is derived from an EMBL/GenBank/DDBJ whole genome shotgun (WGS) entry which is preliminary data.</text>
</comment>
<proteinExistence type="predicted"/>
<dbReference type="EMBL" id="CAJNOI010000053">
    <property type="protein sequence ID" value="CAF0952086.1"/>
    <property type="molecule type" value="Genomic_DNA"/>
</dbReference>
<dbReference type="PANTHER" id="PTHR31591">
    <property type="entry name" value="UPF0613 PROTEIN PB24D3.06C"/>
    <property type="match status" value="1"/>
</dbReference>
<organism evidence="1 5">
    <name type="scientific">Adineta steineri</name>
    <dbReference type="NCBI Taxonomy" id="433720"/>
    <lineage>
        <taxon>Eukaryota</taxon>
        <taxon>Metazoa</taxon>
        <taxon>Spiralia</taxon>
        <taxon>Gnathifera</taxon>
        <taxon>Rotifera</taxon>
        <taxon>Eurotatoria</taxon>
        <taxon>Bdelloidea</taxon>
        <taxon>Adinetida</taxon>
        <taxon>Adinetidae</taxon>
        <taxon>Adineta</taxon>
    </lineage>
</organism>
<dbReference type="OrthoDB" id="10034502at2759"/>
<gene>
    <name evidence="1" type="ORF">BJG266_LOCUS13271</name>
    <name evidence="2" type="ORF">QVE165_LOCUS44116</name>
    <name evidence="3" type="ORF">QVE165_LOCUS45200</name>
</gene>